<dbReference type="GeneID" id="37196596"/>
<accession>A0A395IE06</accession>
<dbReference type="STRING" id="1450537.A0A395IE06"/>
<feature type="compositionally biased region" description="Low complexity" evidence="1">
    <location>
        <begin position="956"/>
        <end position="1016"/>
    </location>
</feature>
<dbReference type="Pfam" id="PF22942">
    <property type="entry name" value="DUF7025"/>
    <property type="match status" value="1"/>
</dbReference>
<dbReference type="Pfam" id="PF00004">
    <property type="entry name" value="AAA"/>
    <property type="match status" value="1"/>
</dbReference>
<dbReference type="Pfam" id="PF23232">
    <property type="entry name" value="AAA_lid_13"/>
    <property type="match status" value="1"/>
</dbReference>
<feature type="compositionally biased region" description="Polar residues" evidence="1">
    <location>
        <begin position="1064"/>
        <end position="1074"/>
    </location>
</feature>
<feature type="compositionally biased region" description="Polar residues" evidence="1">
    <location>
        <begin position="1044"/>
        <end position="1056"/>
    </location>
</feature>
<evidence type="ECO:0000256" key="1">
    <source>
        <dbReference type="SAM" id="MobiDB-lite"/>
    </source>
</evidence>
<dbReference type="InterPro" id="IPR027417">
    <property type="entry name" value="P-loop_NTPase"/>
</dbReference>
<dbReference type="InterPro" id="IPR003593">
    <property type="entry name" value="AAA+_ATPase"/>
</dbReference>
<dbReference type="OrthoDB" id="10042665at2759"/>
<dbReference type="InterPro" id="IPR054289">
    <property type="entry name" value="DUF7025"/>
</dbReference>
<dbReference type="EMBL" id="KZ824267">
    <property type="protein sequence ID" value="RAL17393.1"/>
    <property type="molecule type" value="Genomic_DNA"/>
</dbReference>
<gene>
    <name evidence="3" type="ORF">BO97DRAFT_359185</name>
</gene>
<organism evidence="3 4">
    <name type="scientific">Aspergillus homomorphus (strain CBS 101889)</name>
    <dbReference type="NCBI Taxonomy" id="1450537"/>
    <lineage>
        <taxon>Eukaryota</taxon>
        <taxon>Fungi</taxon>
        <taxon>Dikarya</taxon>
        <taxon>Ascomycota</taxon>
        <taxon>Pezizomycotina</taxon>
        <taxon>Eurotiomycetes</taxon>
        <taxon>Eurotiomycetidae</taxon>
        <taxon>Eurotiales</taxon>
        <taxon>Aspergillaceae</taxon>
        <taxon>Aspergillus</taxon>
        <taxon>Aspergillus subgen. Circumdati</taxon>
    </lineage>
</organism>
<dbReference type="SMART" id="SM00382">
    <property type="entry name" value="AAA"/>
    <property type="match status" value="1"/>
</dbReference>
<dbReference type="CDD" id="cd19481">
    <property type="entry name" value="RecA-like_protease"/>
    <property type="match status" value="1"/>
</dbReference>
<feature type="region of interest" description="Disordered" evidence="1">
    <location>
        <begin position="1"/>
        <end position="66"/>
    </location>
</feature>
<feature type="region of interest" description="Disordered" evidence="1">
    <location>
        <begin position="1042"/>
        <end position="1074"/>
    </location>
</feature>
<dbReference type="GO" id="GO:0005524">
    <property type="term" value="F:ATP binding"/>
    <property type="evidence" value="ECO:0007669"/>
    <property type="project" value="InterPro"/>
</dbReference>
<dbReference type="GO" id="GO:0016887">
    <property type="term" value="F:ATP hydrolysis activity"/>
    <property type="evidence" value="ECO:0007669"/>
    <property type="project" value="InterPro"/>
</dbReference>
<dbReference type="VEuPathDB" id="FungiDB:BO97DRAFT_359185"/>
<dbReference type="Gene3D" id="3.40.50.300">
    <property type="entry name" value="P-loop containing nucleotide triphosphate hydrolases"/>
    <property type="match status" value="1"/>
</dbReference>
<dbReference type="PANTHER" id="PTHR46411">
    <property type="entry name" value="FAMILY ATPASE, PUTATIVE-RELATED"/>
    <property type="match status" value="1"/>
</dbReference>
<protein>
    <submittedName>
        <fullName evidence="3">ATPase</fullName>
    </submittedName>
</protein>
<proteinExistence type="predicted"/>
<dbReference type="RefSeq" id="XP_025556547.1">
    <property type="nucleotide sequence ID" value="XM_025692307.1"/>
</dbReference>
<dbReference type="InterPro" id="IPR003959">
    <property type="entry name" value="ATPase_AAA_core"/>
</dbReference>
<dbReference type="AlphaFoldDB" id="A0A395IE06"/>
<evidence type="ECO:0000313" key="3">
    <source>
        <dbReference type="EMBL" id="RAL17393.1"/>
    </source>
</evidence>
<feature type="compositionally biased region" description="Low complexity" evidence="1">
    <location>
        <begin position="25"/>
        <end position="34"/>
    </location>
</feature>
<feature type="compositionally biased region" description="Polar residues" evidence="1">
    <location>
        <begin position="893"/>
        <end position="931"/>
    </location>
</feature>
<feature type="region of interest" description="Disordered" evidence="1">
    <location>
        <begin position="893"/>
        <end position="1016"/>
    </location>
</feature>
<reference evidence="3 4" key="1">
    <citation type="submission" date="2018-02" db="EMBL/GenBank/DDBJ databases">
        <title>The genomes of Aspergillus section Nigri reveals drivers in fungal speciation.</title>
        <authorList>
            <consortium name="DOE Joint Genome Institute"/>
            <person name="Vesth T.C."/>
            <person name="Nybo J."/>
            <person name="Theobald S."/>
            <person name="Brandl J."/>
            <person name="Frisvad J.C."/>
            <person name="Nielsen K.F."/>
            <person name="Lyhne E.K."/>
            <person name="Kogle M.E."/>
            <person name="Kuo A."/>
            <person name="Riley R."/>
            <person name="Clum A."/>
            <person name="Nolan M."/>
            <person name="Lipzen A."/>
            <person name="Salamov A."/>
            <person name="Henrissat B."/>
            <person name="Wiebenga A."/>
            <person name="De vries R.P."/>
            <person name="Grigoriev I.V."/>
            <person name="Mortensen U.H."/>
            <person name="Andersen M.R."/>
            <person name="Baker S.E."/>
        </authorList>
    </citation>
    <scope>NUCLEOTIDE SEQUENCE [LARGE SCALE GENOMIC DNA]</scope>
    <source>
        <strain evidence="3 4">CBS 101889</strain>
    </source>
</reference>
<feature type="compositionally biased region" description="Basic and acidic residues" evidence="1">
    <location>
        <begin position="39"/>
        <end position="54"/>
    </location>
</feature>
<dbReference type="InterPro" id="IPR056599">
    <property type="entry name" value="AAA_lid_fung"/>
</dbReference>
<dbReference type="SUPFAM" id="SSF52540">
    <property type="entry name" value="P-loop containing nucleoside triphosphate hydrolases"/>
    <property type="match status" value="1"/>
</dbReference>
<evidence type="ECO:0000259" key="2">
    <source>
        <dbReference type="SMART" id="SM00382"/>
    </source>
</evidence>
<evidence type="ECO:0000313" key="4">
    <source>
        <dbReference type="Proteomes" id="UP000248961"/>
    </source>
</evidence>
<feature type="domain" description="AAA+ ATPase" evidence="2">
    <location>
        <begin position="644"/>
        <end position="771"/>
    </location>
</feature>
<sequence>MTTVETLTADVGSVRTTAMEPDALPPESETEIPPESQPENEKDRRVEGEDESSKAPKSQLDTIPRATVEEWFKTSKSSLSRFEELESRTQRVVDAHGFDWQDALQDISSSLFEEMQMLRDLNEPQEIDISVAKIRYLPWGEAATLDCPPAKHFAIEIPHNEPSAGDIRASTGGSGQSVALLTGEEDTDSLPLTTLPERIRINSHRLKHLLDYEFGNGDLSYHGGTPLSILRPFKLLVYFDKPIRAKLAEFEAARKEIQDLSEEEYIQALVDSSVEDKGYSKDDWPSMSVLELTALIMDCRCLTQFMDETLRPAQMYLATAPEMVRFSDLWFLFAQGSLVYIKGSNPPQKIWKVVQRTGGRRILEGSGHPRDKTLGTWTTFVLDCFYLDYDGTRFIPVFRQFEISGFDGTQAVKSLPVLPLPVAEREGLTDRAYLATRGKQFVECTQQILHLDYSGRCHYLDPSGRKLTDMVDKIPSSASCYSEQIDSDVIVDFARALGEIPWWRPVTNDHTFGETLTAETGTDTGIERDAVWDKRFTDDFMEAQTLMWDAWAKTGGGPTDDDLLILPDRVFAFVLSTRRWACLQIGRDPSGNERLRKRPAKENPWLKLRLPDGHKDLVQSLIHSHFNRNKSGSVHFDLLRNKGNGVTILLHGVPGVGKTSTAECAAISNGRPLLPITCGDLGLTAGEVEEKLKEIFRLAQDWGCIMLLDEADVFLAQRRAYDVERNALVSVFLRTLEYYEGILFLTTNRVGVFDEAFKSRIHMSLYYPPLNWPQTYEIWSGHIDEANKAGIIASKGELTSFANQIFYAQCRPGSGPVWNGRQIRNAFQSALALAAFHTNEGAKIQLHATYFHNVFTVSDNFSRYIWITQKKQDDAERNSSSMVRRDDFTYDTTGVLNLQPPQQPTVMQPSYTQGGMPASSLSQGHPSSQQMGAVGSGQPYMGDPRNLQAGNQNISLPMGPQSGQQLQQPSPQLALHPQLNLSSNNLNDNYNLHSSGQSLQQPSPQIIPQPQVNMLSNNNANENYAMQQQQQQQHAQFISLSEAVASQNQNTGSQSALPPPGQHFNHQPSTNFPR</sequence>
<dbReference type="Proteomes" id="UP000248961">
    <property type="component" value="Unassembled WGS sequence"/>
</dbReference>
<name>A0A395IE06_ASPHC</name>
<dbReference type="PANTHER" id="PTHR46411:SF2">
    <property type="entry name" value="AAA+ ATPASE DOMAIN-CONTAINING PROTEIN"/>
    <property type="match status" value="1"/>
</dbReference>
<keyword evidence="4" id="KW-1185">Reference proteome</keyword>